<keyword evidence="6" id="KW-1185">Reference proteome</keyword>
<organism evidence="5 6">
    <name type="scientific">Georgenia alba</name>
    <dbReference type="NCBI Taxonomy" id="2233858"/>
    <lineage>
        <taxon>Bacteria</taxon>
        <taxon>Bacillati</taxon>
        <taxon>Actinomycetota</taxon>
        <taxon>Actinomycetes</taxon>
        <taxon>Micrococcales</taxon>
        <taxon>Bogoriellaceae</taxon>
        <taxon>Georgenia</taxon>
    </lineage>
</organism>
<evidence type="ECO:0000256" key="1">
    <source>
        <dbReference type="ARBA" id="ARBA00022490"/>
    </source>
</evidence>
<accession>A0ABW2QC71</accession>
<dbReference type="Gene3D" id="1.10.10.10">
    <property type="entry name" value="Winged helix-like DNA-binding domain superfamily/Winged helix DNA-binding domain"/>
    <property type="match status" value="2"/>
</dbReference>
<proteinExistence type="predicted"/>
<evidence type="ECO:0000256" key="2">
    <source>
        <dbReference type="ARBA" id="ARBA00022618"/>
    </source>
</evidence>
<name>A0ABW2QC71_9MICO</name>
<sequence length="185" mass="19894">MPEEQLGALEAVLMVVDEPVPAAQLASVLGLPTGQVVELLETLAAEYRGEQGGRARGFELREVAGGWRVYSAPTYADVVGQFVLDGQTARLTQASLETLAVIAYRQPVSRGRIAAIRGVNVDGVVRTLLARGLIEEAGPDEEGGAMRYRTSAYFLERIGLGSLDDLPPLAPYLPETESFDHGELR</sequence>
<comment type="caution">
    <text evidence="5">The sequence shown here is derived from an EMBL/GenBank/DDBJ whole genome shotgun (WGS) entry which is preliminary data.</text>
</comment>
<dbReference type="InterPro" id="IPR036388">
    <property type="entry name" value="WH-like_DNA-bd_sf"/>
</dbReference>
<dbReference type="NCBIfam" id="TIGR00281">
    <property type="entry name" value="SMC-Scp complex subunit ScpB"/>
    <property type="match status" value="1"/>
</dbReference>
<gene>
    <name evidence="5" type="primary">scpB</name>
    <name evidence="5" type="ORF">ACFQQL_15980</name>
</gene>
<dbReference type="InterPro" id="IPR036390">
    <property type="entry name" value="WH_DNA-bd_sf"/>
</dbReference>
<dbReference type="RefSeq" id="WP_382396483.1">
    <property type="nucleotide sequence ID" value="NZ_JBHTCQ010000004.1"/>
</dbReference>
<protein>
    <submittedName>
        <fullName evidence="5">SMC-Scp complex subunit ScpB</fullName>
    </submittedName>
</protein>
<evidence type="ECO:0000313" key="5">
    <source>
        <dbReference type="EMBL" id="MFC7406619.1"/>
    </source>
</evidence>
<keyword evidence="1" id="KW-0963">Cytoplasm</keyword>
<evidence type="ECO:0000256" key="3">
    <source>
        <dbReference type="ARBA" id="ARBA00022829"/>
    </source>
</evidence>
<dbReference type="PANTHER" id="PTHR34298">
    <property type="entry name" value="SEGREGATION AND CONDENSATION PROTEIN B"/>
    <property type="match status" value="1"/>
</dbReference>
<keyword evidence="3" id="KW-0159">Chromosome partition</keyword>
<dbReference type="Pfam" id="PF04079">
    <property type="entry name" value="SMC_ScpB"/>
    <property type="match status" value="1"/>
</dbReference>
<reference evidence="6" key="1">
    <citation type="journal article" date="2019" name="Int. J. Syst. Evol. Microbiol.">
        <title>The Global Catalogue of Microorganisms (GCM) 10K type strain sequencing project: providing services to taxonomists for standard genome sequencing and annotation.</title>
        <authorList>
            <consortium name="The Broad Institute Genomics Platform"/>
            <consortium name="The Broad Institute Genome Sequencing Center for Infectious Disease"/>
            <person name="Wu L."/>
            <person name="Ma J."/>
        </authorList>
    </citation>
    <scope>NUCLEOTIDE SEQUENCE [LARGE SCALE GENOMIC DNA]</scope>
    <source>
        <strain evidence="6">JCM 1490</strain>
    </source>
</reference>
<keyword evidence="4" id="KW-0131">Cell cycle</keyword>
<dbReference type="InterPro" id="IPR005234">
    <property type="entry name" value="ScpB_csome_segregation"/>
</dbReference>
<evidence type="ECO:0000256" key="4">
    <source>
        <dbReference type="ARBA" id="ARBA00023306"/>
    </source>
</evidence>
<dbReference type="SUPFAM" id="SSF46785">
    <property type="entry name" value="Winged helix' DNA-binding domain"/>
    <property type="match status" value="2"/>
</dbReference>
<evidence type="ECO:0000313" key="6">
    <source>
        <dbReference type="Proteomes" id="UP001596455"/>
    </source>
</evidence>
<dbReference type="PIRSF" id="PIRSF019345">
    <property type="entry name" value="ScpB"/>
    <property type="match status" value="1"/>
</dbReference>
<keyword evidence="2" id="KW-0132">Cell division</keyword>
<dbReference type="EMBL" id="JBHTCQ010000004">
    <property type="protein sequence ID" value="MFC7406619.1"/>
    <property type="molecule type" value="Genomic_DNA"/>
</dbReference>
<dbReference type="PANTHER" id="PTHR34298:SF2">
    <property type="entry name" value="SEGREGATION AND CONDENSATION PROTEIN B"/>
    <property type="match status" value="1"/>
</dbReference>
<dbReference type="Proteomes" id="UP001596455">
    <property type="component" value="Unassembled WGS sequence"/>
</dbReference>